<keyword evidence="11 14" id="KW-1133">Transmembrane helix</keyword>
<name>A0A833HQJ0_9FIRM</name>
<evidence type="ECO:0000256" key="3">
    <source>
        <dbReference type="ARBA" id="ARBA00012438"/>
    </source>
</evidence>
<evidence type="ECO:0000313" key="17">
    <source>
        <dbReference type="EMBL" id="KAB3531802.1"/>
    </source>
</evidence>
<evidence type="ECO:0000256" key="8">
    <source>
        <dbReference type="ARBA" id="ARBA00022741"/>
    </source>
</evidence>
<keyword evidence="4" id="KW-1003">Cell membrane</keyword>
<evidence type="ECO:0000256" key="2">
    <source>
        <dbReference type="ARBA" id="ARBA00004651"/>
    </source>
</evidence>
<keyword evidence="6" id="KW-0808">Transferase</keyword>
<evidence type="ECO:0000256" key="9">
    <source>
        <dbReference type="ARBA" id="ARBA00022777"/>
    </source>
</evidence>
<gene>
    <name evidence="17" type="ORF">F8153_03535</name>
</gene>
<dbReference type="PANTHER" id="PTHR45528">
    <property type="entry name" value="SENSOR HISTIDINE KINASE CPXA"/>
    <property type="match status" value="1"/>
</dbReference>
<dbReference type="InterPro" id="IPR036097">
    <property type="entry name" value="HisK_dim/P_sf"/>
</dbReference>
<accession>A0A833HQJ0</accession>
<evidence type="ECO:0000256" key="4">
    <source>
        <dbReference type="ARBA" id="ARBA00022475"/>
    </source>
</evidence>
<feature type="domain" description="HAMP" evidence="16">
    <location>
        <begin position="184"/>
        <end position="236"/>
    </location>
</feature>
<dbReference type="Proteomes" id="UP000465601">
    <property type="component" value="Unassembled WGS sequence"/>
</dbReference>
<dbReference type="InterPro" id="IPR003660">
    <property type="entry name" value="HAMP_dom"/>
</dbReference>
<dbReference type="PROSITE" id="PS50109">
    <property type="entry name" value="HIS_KIN"/>
    <property type="match status" value="1"/>
</dbReference>
<feature type="transmembrane region" description="Helical" evidence="14">
    <location>
        <begin position="6"/>
        <end position="28"/>
    </location>
</feature>
<keyword evidence="9 17" id="KW-0418">Kinase</keyword>
<evidence type="ECO:0000256" key="5">
    <source>
        <dbReference type="ARBA" id="ARBA00022553"/>
    </source>
</evidence>
<keyword evidence="12" id="KW-0902">Two-component regulatory system</keyword>
<dbReference type="InterPro" id="IPR050398">
    <property type="entry name" value="HssS/ArlS-like"/>
</dbReference>
<dbReference type="Pfam" id="PF02518">
    <property type="entry name" value="HATPase_c"/>
    <property type="match status" value="1"/>
</dbReference>
<evidence type="ECO:0000259" key="15">
    <source>
        <dbReference type="PROSITE" id="PS50109"/>
    </source>
</evidence>
<dbReference type="SUPFAM" id="SSF55874">
    <property type="entry name" value="ATPase domain of HSP90 chaperone/DNA topoisomerase II/histidine kinase"/>
    <property type="match status" value="1"/>
</dbReference>
<evidence type="ECO:0000256" key="10">
    <source>
        <dbReference type="ARBA" id="ARBA00022840"/>
    </source>
</evidence>
<feature type="transmembrane region" description="Helical" evidence="14">
    <location>
        <begin position="163"/>
        <end position="182"/>
    </location>
</feature>
<dbReference type="PROSITE" id="PS50885">
    <property type="entry name" value="HAMP"/>
    <property type="match status" value="1"/>
</dbReference>
<dbReference type="Gene3D" id="6.10.340.10">
    <property type="match status" value="1"/>
</dbReference>
<protein>
    <recommendedName>
        <fullName evidence="3">histidine kinase</fullName>
        <ecNumber evidence="3">2.7.13.3</ecNumber>
    </recommendedName>
</protein>
<keyword evidence="5" id="KW-0597">Phosphoprotein</keyword>
<evidence type="ECO:0000256" key="13">
    <source>
        <dbReference type="ARBA" id="ARBA00023136"/>
    </source>
</evidence>
<dbReference type="GO" id="GO:0005886">
    <property type="term" value="C:plasma membrane"/>
    <property type="evidence" value="ECO:0007669"/>
    <property type="project" value="UniProtKB-SubCell"/>
</dbReference>
<dbReference type="SMART" id="SM00304">
    <property type="entry name" value="HAMP"/>
    <property type="match status" value="1"/>
</dbReference>
<evidence type="ECO:0000259" key="16">
    <source>
        <dbReference type="PROSITE" id="PS50885"/>
    </source>
</evidence>
<proteinExistence type="predicted"/>
<dbReference type="EC" id="2.7.13.3" evidence="3"/>
<evidence type="ECO:0000256" key="7">
    <source>
        <dbReference type="ARBA" id="ARBA00022692"/>
    </source>
</evidence>
<evidence type="ECO:0000256" key="12">
    <source>
        <dbReference type="ARBA" id="ARBA00023012"/>
    </source>
</evidence>
<dbReference type="GO" id="GO:0000155">
    <property type="term" value="F:phosphorelay sensor kinase activity"/>
    <property type="evidence" value="ECO:0007669"/>
    <property type="project" value="InterPro"/>
</dbReference>
<dbReference type="InterPro" id="IPR005467">
    <property type="entry name" value="His_kinase_dom"/>
</dbReference>
<dbReference type="Gene3D" id="3.30.565.10">
    <property type="entry name" value="Histidine kinase-like ATPase, C-terminal domain"/>
    <property type="match status" value="1"/>
</dbReference>
<dbReference type="InterPro" id="IPR003594">
    <property type="entry name" value="HATPase_dom"/>
</dbReference>
<evidence type="ECO:0000256" key="14">
    <source>
        <dbReference type="SAM" id="Phobius"/>
    </source>
</evidence>
<dbReference type="AlphaFoldDB" id="A0A833HQJ0"/>
<keyword evidence="8" id="KW-0547">Nucleotide-binding</keyword>
<dbReference type="GO" id="GO:0005524">
    <property type="term" value="F:ATP binding"/>
    <property type="evidence" value="ECO:0007669"/>
    <property type="project" value="UniProtKB-KW"/>
</dbReference>
<keyword evidence="7 14" id="KW-0812">Transmembrane</keyword>
<dbReference type="PRINTS" id="PR00344">
    <property type="entry name" value="BCTRLSENSOR"/>
</dbReference>
<evidence type="ECO:0000256" key="6">
    <source>
        <dbReference type="ARBA" id="ARBA00022679"/>
    </source>
</evidence>
<dbReference type="FunFam" id="1.10.287.130:FF:000001">
    <property type="entry name" value="Two-component sensor histidine kinase"/>
    <property type="match status" value="1"/>
</dbReference>
<comment type="subcellular location">
    <subcellularLocation>
        <location evidence="2">Cell membrane</location>
        <topology evidence="2">Multi-pass membrane protein</topology>
    </subcellularLocation>
</comment>
<evidence type="ECO:0000256" key="1">
    <source>
        <dbReference type="ARBA" id="ARBA00000085"/>
    </source>
</evidence>
<keyword evidence="13 14" id="KW-0472">Membrane</keyword>
<evidence type="ECO:0000256" key="11">
    <source>
        <dbReference type="ARBA" id="ARBA00022989"/>
    </source>
</evidence>
<dbReference type="SUPFAM" id="SSF47384">
    <property type="entry name" value="Homodimeric domain of signal transducing histidine kinase"/>
    <property type="match status" value="1"/>
</dbReference>
<dbReference type="Gene3D" id="1.10.287.130">
    <property type="match status" value="1"/>
</dbReference>
<dbReference type="OrthoDB" id="9762826at2"/>
<dbReference type="SMART" id="SM00387">
    <property type="entry name" value="HATPase_c"/>
    <property type="match status" value="1"/>
</dbReference>
<reference evidence="17 18" key="1">
    <citation type="submission" date="2019-10" db="EMBL/GenBank/DDBJ databases">
        <title>Alkaliphilus serpentinus sp. nov. and Alkaliphilus pronyensis sp. nov., two novel anaerobic alkaliphilic species isolated from the serpentinized-hosted hydrothermal field of the Prony Bay (New Caledonia).</title>
        <authorList>
            <person name="Postec A."/>
        </authorList>
    </citation>
    <scope>NUCLEOTIDE SEQUENCE [LARGE SCALE GENOMIC DNA]</scope>
    <source>
        <strain evidence="17 18">LacT</strain>
    </source>
</reference>
<comment type="caution">
    <text evidence="17">The sequence shown here is derived from an EMBL/GenBank/DDBJ whole genome shotgun (WGS) entry which is preliminary data.</text>
</comment>
<dbReference type="SUPFAM" id="SSF158472">
    <property type="entry name" value="HAMP domain-like"/>
    <property type="match status" value="1"/>
</dbReference>
<dbReference type="InterPro" id="IPR004358">
    <property type="entry name" value="Sig_transdc_His_kin-like_C"/>
</dbReference>
<dbReference type="InterPro" id="IPR003661">
    <property type="entry name" value="HisK_dim/P_dom"/>
</dbReference>
<dbReference type="CDD" id="cd06225">
    <property type="entry name" value="HAMP"/>
    <property type="match status" value="1"/>
</dbReference>
<comment type="catalytic activity">
    <reaction evidence="1">
        <text>ATP + protein L-histidine = ADP + protein N-phospho-L-histidine.</text>
        <dbReference type="EC" id="2.7.13.3"/>
    </reaction>
</comment>
<keyword evidence="18" id="KW-1185">Reference proteome</keyword>
<dbReference type="Pfam" id="PF00512">
    <property type="entry name" value="HisKA"/>
    <property type="match status" value="1"/>
</dbReference>
<dbReference type="EMBL" id="WBZB01000012">
    <property type="protein sequence ID" value="KAB3531802.1"/>
    <property type="molecule type" value="Genomic_DNA"/>
</dbReference>
<dbReference type="SMART" id="SM00388">
    <property type="entry name" value="HisKA"/>
    <property type="match status" value="1"/>
</dbReference>
<feature type="domain" description="Histidine kinase" evidence="15">
    <location>
        <begin position="258"/>
        <end position="471"/>
    </location>
</feature>
<organism evidence="17 18">
    <name type="scientific">Alkaliphilus serpentinus</name>
    <dbReference type="NCBI Taxonomy" id="1482731"/>
    <lineage>
        <taxon>Bacteria</taxon>
        <taxon>Bacillati</taxon>
        <taxon>Bacillota</taxon>
        <taxon>Clostridia</taxon>
        <taxon>Peptostreptococcales</taxon>
        <taxon>Natronincolaceae</taxon>
        <taxon>Alkaliphilus</taxon>
    </lineage>
</organism>
<dbReference type="PANTHER" id="PTHR45528:SF1">
    <property type="entry name" value="SENSOR HISTIDINE KINASE CPXA"/>
    <property type="match status" value="1"/>
</dbReference>
<evidence type="ECO:0000313" key="18">
    <source>
        <dbReference type="Proteomes" id="UP000465601"/>
    </source>
</evidence>
<dbReference type="CDD" id="cd00082">
    <property type="entry name" value="HisKA"/>
    <property type="match status" value="1"/>
</dbReference>
<dbReference type="RefSeq" id="WP_151864982.1">
    <property type="nucleotide sequence ID" value="NZ_WBZB01000012.1"/>
</dbReference>
<keyword evidence="10" id="KW-0067">ATP-binding</keyword>
<dbReference type="Pfam" id="PF00672">
    <property type="entry name" value="HAMP"/>
    <property type="match status" value="1"/>
</dbReference>
<dbReference type="InterPro" id="IPR036890">
    <property type="entry name" value="HATPase_C_sf"/>
</dbReference>
<sequence>MKKTSIFIKLLGMFIFFALVIIGILWVMQSFFLKDFYHKQKINQMKNYGLELENQIRDSGFSQETLDEMEKTAQLLNGRVTVMDNNGSISIQQGNMMGIPRMVRIPTEIWRRVRNREIVPFRIPGHMGRMESIGLLIPADNYFLLIQTPLEVIEESVAISKQFYLYILLVAFIAAIFLSMILSRTITKPLVKLNKVASEMSKLNFDVRWDEDRGDEIGELGETINFLMDKLKKTFGDLKQELLKEKDLEKMRKQFVARVSHELQTPIALVGGYTEALQDKVYTDEDEEREYFQIIEEEMSKMSNMVRDLLDLSQLESGSFKVKVETFEISSVIENLLSKFRILHRDKNLQFSITAKNEEYYVSGDEYRIEQVITNLLQNAVNHCSINGHIDIKITEGIDKIVVEVFNEGNPIKEEDLPYIWESFYKSRDRKSGTGLGLAIVKNVLDLHKSDYGVLNTSKGVVFFFHLEKAREEV</sequence>